<evidence type="ECO:0000313" key="2">
    <source>
        <dbReference type="EMBL" id="MFC0390311.1"/>
    </source>
</evidence>
<dbReference type="RefSeq" id="WP_204819202.1">
    <property type="nucleotide sequence ID" value="NZ_JANHOF010000003.1"/>
</dbReference>
<reference evidence="2 3" key="1">
    <citation type="submission" date="2024-09" db="EMBL/GenBank/DDBJ databases">
        <authorList>
            <person name="Sun Q."/>
            <person name="Mori K."/>
        </authorList>
    </citation>
    <scope>NUCLEOTIDE SEQUENCE [LARGE SCALE GENOMIC DNA]</scope>
    <source>
        <strain evidence="2 3">CCM 4839</strain>
    </source>
</reference>
<feature type="domain" description="Glycosyl hydrolase family 36 C-terminal" evidence="1">
    <location>
        <begin position="24"/>
        <end position="100"/>
    </location>
</feature>
<gene>
    <name evidence="2" type="ORF">ACFFJ8_02860</name>
</gene>
<comment type="caution">
    <text evidence="2">The sequence shown here is derived from an EMBL/GenBank/DDBJ whole genome shotgun (WGS) entry which is preliminary data.</text>
</comment>
<sequence>MSTGRIYHHTPVMEGYEPKGWGVLELASKERDRAIAGVFQLSNPQEREYTLRVRGLNRAKKYKVTWDNSSQTTVIDGYVLMNQGLIIRLEGALTSELLLFEAGNSKKVCTTISSIPITGLRSSRDCSFFLFAGIVAQYT</sequence>
<dbReference type="InterPro" id="IPR031705">
    <property type="entry name" value="Glyco_hydro_36_C"/>
</dbReference>
<name>A0ABV6J3I4_9BACL</name>
<dbReference type="InterPro" id="IPR013780">
    <property type="entry name" value="Glyco_hydro_b"/>
</dbReference>
<organism evidence="2 3">
    <name type="scientific">Paenibacillus mendelii</name>
    <dbReference type="NCBI Taxonomy" id="206163"/>
    <lineage>
        <taxon>Bacteria</taxon>
        <taxon>Bacillati</taxon>
        <taxon>Bacillota</taxon>
        <taxon>Bacilli</taxon>
        <taxon>Bacillales</taxon>
        <taxon>Paenibacillaceae</taxon>
        <taxon>Paenibacillus</taxon>
    </lineage>
</organism>
<evidence type="ECO:0000259" key="1">
    <source>
        <dbReference type="Pfam" id="PF16874"/>
    </source>
</evidence>
<keyword evidence="3" id="KW-1185">Reference proteome</keyword>
<dbReference type="Proteomes" id="UP001589818">
    <property type="component" value="Unassembled WGS sequence"/>
</dbReference>
<accession>A0ABV6J3I4</accession>
<protein>
    <submittedName>
        <fullName evidence="2">GH36 C-terminal domain-containing protein</fullName>
    </submittedName>
</protein>
<dbReference type="Pfam" id="PF16874">
    <property type="entry name" value="Glyco_hydro_36C"/>
    <property type="match status" value="1"/>
</dbReference>
<evidence type="ECO:0000313" key="3">
    <source>
        <dbReference type="Proteomes" id="UP001589818"/>
    </source>
</evidence>
<proteinExistence type="predicted"/>
<dbReference type="Gene3D" id="2.60.40.1180">
    <property type="entry name" value="Golgi alpha-mannosidase II"/>
    <property type="match status" value="1"/>
</dbReference>
<dbReference type="EMBL" id="JBHLVF010000006">
    <property type="protein sequence ID" value="MFC0390311.1"/>
    <property type="molecule type" value="Genomic_DNA"/>
</dbReference>